<sequence length="758" mass="77951">MRKTCIILFLSSALFCILAPSEARTQIVPDATLPTNSSVTLEGNTSTIAGGTLTGSNLFHSFRQFSIPTGSAVYFKNAPDIHNILIRITGSSISSIDGLIRANGTANLFLINPNGIIFGPNASLNIGGSFVGSTASSIKFADGISFDAKLSGAEPLLTVSVPVGLGFGNNPGSIRVSGDGQGRRTTTDIIDTKNALRVQPNQTLALVGGEIVLEGGTLKTAGGRIELGSVDGSSLVSLKPTQKGWSLGYEGVQNFRDIHLVRAAVVDASGIGGGDIQVQGRNLTLLGGGQIEASTLGAGTGGTLSINVSDSVKLVGIPGTNEFLNTGIVAEVYEEATGVGGNVNIETGRLLVRDDAVISAGTYGIGNAGSITIKARSDVEVAAQSRFAPGSSITTIADFGSIGTGGNLKIETRRLTLRDGGALSVDTFGQGAGGNLTVKASEGVELIGESLTGNSPSRITARSGGPGKGGNLLIETEQLTVQDHATVNVGSKRSIGQDLPTVVKVPSTKSGDAGTLQINSKKVSLLHKGTITAATASGEGGDIFLNAQDLRLLDSSLITATAGNRGNGGNITINTDTLAVLSNSGITANAFEGRGGNIKINTAGVFVSPDSKITASSERGIDGTVEINAPEPNFTRAAVVVKGENIPKFGGLCGKYSDAAPGEFFIIGSGGIPPSPFDPLYSYIGWHDPNESKIPASQEESQPVQPEDNYIEAQGWVWNPDGTLKLVNEPTPETTGYTPQATPTCNQVGQQEQKERAY</sequence>
<reference evidence="4 5" key="1">
    <citation type="submission" date="2017-07" db="EMBL/GenBank/DDBJ databases">
        <title>Genomes of Fischerella (Mastigocladus) sp. strains.</title>
        <authorList>
            <person name="Miller S.R."/>
        </authorList>
    </citation>
    <scope>NUCLEOTIDE SEQUENCE [LARGE SCALE GENOMIC DNA]</scope>
    <source>
        <strain evidence="4 5">CCMEE 5318</strain>
    </source>
</reference>
<dbReference type="InterPro" id="IPR011050">
    <property type="entry name" value="Pectin_lyase_fold/virulence"/>
</dbReference>
<accession>A0A2N6L7I7</accession>
<evidence type="ECO:0000256" key="2">
    <source>
        <dbReference type="SAM" id="SignalP"/>
    </source>
</evidence>
<organism evidence="4 5">
    <name type="scientific">Fischerella thermalis CCMEE 5318</name>
    <dbReference type="NCBI Taxonomy" id="2019666"/>
    <lineage>
        <taxon>Bacteria</taxon>
        <taxon>Bacillati</taxon>
        <taxon>Cyanobacteriota</taxon>
        <taxon>Cyanophyceae</taxon>
        <taxon>Nostocales</taxon>
        <taxon>Hapalosiphonaceae</taxon>
        <taxon>Fischerella</taxon>
    </lineage>
</organism>
<dbReference type="EMBL" id="NMQE01000740">
    <property type="protein sequence ID" value="PMB18026.1"/>
    <property type="molecule type" value="Genomic_DNA"/>
</dbReference>
<evidence type="ECO:0000256" key="1">
    <source>
        <dbReference type="SAM" id="MobiDB-lite"/>
    </source>
</evidence>
<dbReference type="NCBIfam" id="TIGR01901">
    <property type="entry name" value="adhes_NPXG"/>
    <property type="match status" value="1"/>
</dbReference>
<feature type="compositionally biased region" description="Polar residues" evidence="1">
    <location>
        <begin position="731"/>
        <end position="751"/>
    </location>
</feature>
<feature type="region of interest" description="Disordered" evidence="1">
    <location>
        <begin position="729"/>
        <end position="758"/>
    </location>
</feature>
<dbReference type="Proteomes" id="UP000235081">
    <property type="component" value="Unassembled WGS sequence"/>
</dbReference>
<name>A0A2N6L7I7_9CYAN</name>
<dbReference type="SMART" id="SM00912">
    <property type="entry name" value="Haemagg_act"/>
    <property type="match status" value="1"/>
</dbReference>
<protein>
    <submittedName>
        <fullName evidence="4">Filamentous hemagglutinin</fullName>
    </submittedName>
</protein>
<keyword evidence="2" id="KW-0732">Signal</keyword>
<proteinExistence type="predicted"/>
<feature type="domain" description="Filamentous haemagglutinin FhaB/tRNA nuclease CdiA-like TPS" evidence="3">
    <location>
        <begin position="30"/>
        <end position="141"/>
    </location>
</feature>
<dbReference type="InterPro" id="IPR008638">
    <property type="entry name" value="FhaB/CdiA-like_TPS"/>
</dbReference>
<evidence type="ECO:0000313" key="4">
    <source>
        <dbReference type="EMBL" id="PMB18026.1"/>
    </source>
</evidence>
<gene>
    <name evidence="4" type="ORF">CEN46_22140</name>
</gene>
<dbReference type="InterPro" id="IPR012334">
    <property type="entry name" value="Pectin_lyas_fold"/>
</dbReference>
<feature type="signal peptide" evidence="2">
    <location>
        <begin position="1"/>
        <end position="25"/>
    </location>
</feature>
<evidence type="ECO:0000259" key="3">
    <source>
        <dbReference type="SMART" id="SM00912"/>
    </source>
</evidence>
<evidence type="ECO:0000313" key="5">
    <source>
        <dbReference type="Proteomes" id="UP000235081"/>
    </source>
</evidence>
<dbReference type="Gene3D" id="2.160.20.10">
    <property type="entry name" value="Single-stranded right-handed beta-helix, Pectin lyase-like"/>
    <property type="match status" value="2"/>
</dbReference>
<dbReference type="RefSeq" id="WP_102183194.1">
    <property type="nucleotide sequence ID" value="NZ_NMQE01000740.1"/>
</dbReference>
<feature type="chain" id="PRO_5014788828" evidence="2">
    <location>
        <begin position="26"/>
        <end position="758"/>
    </location>
</feature>
<dbReference type="AlphaFoldDB" id="A0A2N6L7I7"/>
<comment type="caution">
    <text evidence="4">The sequence shown here is derived from an EMBL/GenBank/DDBJ whole genome shotgun (WGS) entry which is preliminary data.</text>
</comment>
<dbReference type="SUPFAM" id="SSF51126">
    <property type="entry name" value="Pectin lyase-like"/>
    <property type="match status" value="3"/>
</dbReference>
<dbReference type="Pfam" id="PF05860">
    <property type="entry name" value="TPS"/>
    <property type="match status" value="1"/>
</dbReference>